<feature type="region of interest" description="Disordered" evidence="2">
    <location>
        <begin position="781"/>
        <end position="842"/>
    </location>
</feature>
<dbReference type="Proteomes" id="UP000693738">
    <property type="component" value="Unassembled WGS sequence"/>
</dbReference>
<feature type="domain" description="Nephrocystin 3-like N-terminal" evidence="3">
    <location>
        <begin position="3"/>
        <end position="61"/>
    </location>
</feature>
<organism evidence="4 5">
    <name type="scientific">Fusarium equiseti</name>
    <name type="common">Fusarium scirpi</name>
    <dbReference type="NCBI Taxonomy" id="61235"/>
    <lineage>
        <taxon>Eukaryota</taxon>
        <taxon>Fungi</taxon>
        <taxon>Dikarya</taxon>
        <taxon>Ascomycota</taxon>
        <taxon>Pezizomycotina</taxon>
        <taxon>Sordariomycetes</taxon>
        <taxon>Hypocreomycetidae</taxon>
        <taxon>Hypocreales</taxon>
        <taxon>Nectriaceae</taxon>
        <taxon>Fusarium</taxon>
        <taxon>Fusarium incarnatum-equiseti species complex</taxon>
    </lineage>
</organism>
<evidence type="ECO:0000313" key="4">
    <source>
        <dbReference type="EMBL" id="CAG7565394.1"/>
    </source>
</evidence>
<evidence type="ECO:0000256" key="1">
    <source>
        <dbReference type="ARBA" id="ARBA00022737"/>
    </source>
</evidence>
<dbReference type="PANTHER" id="PTHR10039:SF14">
    <property type="entry name" value="NACHT DOMAIN-CONTAINING PROTEIN"/>
    <property type="match status" value="1"/>
</dbReference>
<dbReference type="InterPro" id="IPR056884">
    <property type="entry name" value="NPHP3-like_N"/>
</dbReference>
<name>A0A8J2JHP9_FUSEQ</name>
<accession>A0A8J2JHP9</accession>
<reference evidence="4" key="1">
    <citation type="submission" date="2021-05" db="EMBL/GenBank/DDBJ databases">
        <authorList>
            <person name="Khan N."/>
        </authorList>
    </citation>
    <scope>NUCLEOTIDE SEQUENCE</scope>
</reference>
<evidence type="ECO:0000313" key="5">
    <source>
        <dbReference type="Proteomes" id="UP000693738"/>
    </source>
</evidence>
<feature type="compositionally biased region" description="Polar residues" evidence="2">
    <location>
        <begin position="789"/>
        <end position="809"/>
    </location>
</feature>
<dbReference type="AlphaFoldDB" id="A0A8J2JHP9"/>
<dbReference type="EMBL" id="CAJSTJ010000183">
    <property type="protein sequence ID" value="CAG7565394.1"/>
    <property type="molecule type" value="Genomic_DNA"/>
</dbReference>
<evidence type="ECO:0000256" key="2">
    <source>
        <dbReference type="SAM" id="MobiDB-lite"/>
    </source>
</evidence>
<dbReference type="PANTHER" id="PTHR10039">
    <property type="entry name" value="AMELOGENIN"/>
    <property type="match status" value="1"/>
</dbReference>
<proteinExistence type="predicted"/>
<evidence type="ECO:0000259" key="3">
    <source>
        <dbReference type="Pfam" id="PF24883"/>
    </source>
</evidence>
<comment type="caution">
    <text evidence="4">The sequence shown here is derived from an EMBL/GenBank/DDBJ whole genome shotgun (WGS) entry which is preliminary data.</text>
</comment>
<dbReference type="Pfam" id="PF24883">
    <property type="entry name" value="NPHP3_N"/>
    <property type="match status" value="1"/>
</dbReference>
<gene>
    <name evidence="4" type="ORF">FEQUK3_LOCUS11106</name>
</gene>
<feature type="compositionally biased region" description="Acidic residues" evidence="2">
    <location>
        <begin position="825"/>
        <end position="841"/>
    </location>
</feature>
<sequence>MKWQDLVKYLLVAVFGPGSKFNLFIILDGLDELQDWESFKEFLSEFFNNKGLKTSLVVTSRPDRLEDVPQGTNLVQIQATKEKQSQDFKALIWSRLNSLNNLRRFRRYVKQRIADTIEEASLNMLYAEHLLVRVDELGCEGAVLRALKEKKPADLAGIYEILLAECQRRLPAKHQQVAASLLHWVAFSKRRLSLTEVQLLVKHLAQDDDLSIEEMPELFSKFLRVGGAGYDPEVYAKIVASNLTAVQDVKQGDDDNRDSIYDDGPLPVTFQERSIRLYFTNSSKNAGKFRWGSSEAHRKIAITCAEFLRTIDDDDNKLKSRAISFQHHFNNIDMDQHTSEEQIEALEVCAEVVSNKTGLAKIQIKAGINFKSPALVTETHETLAKWYTLLGTVKDKERYDETVASLGILNLFGDDIKPDAAAHRAVSEILDWCDLMEPAETTCRQALELCKPSDQEWYKISNDLVGILLQRKKREEAYEVAIAAVSQSSTNEMPPALQRTIHSTCARAQWELGYSEPALESYAKAKASDPDGITPGEDLTGELTVVERREDKTDYIQKLKKWSLLERITWLASEYIYDADEKLVVFCEIACELGEQEFIVRFYEEAIEFLDNLDAATPLRLHLAKVYFEVCRDPRKAMEVLDQIFDIHSTGYRYPILGGTALWLMDSLLDLMANVQLALFRESRDPGYKAERIASLASLDRRPFMVNIPRTSVSWTSAHRVTPAYVSGHGAFDQVPGDSQLLGLMSKALRGDAQLRRYARIVGSALFSRLINTNDNEEGVAEDKVAVGSESTNQSPKEQNVTENANDQAQVIEDEDEAKTSTSSNEEEDETPPEDEGDLIDDTYYGCEGFCNPEREFRWWGGHSAYLYVAFESGIICEDCQAEYDAIERGEKTFRGRYFYGLGQDSIKLPIEGWRGVKDGKMMLEGEEPVAVDDFLKRLQNEVLTNAWERLWAGKAF</sequence>
<protein>
    <recommendedName>
        <fullName evidence="3">Nephrocystin 3-like N-terminal domain-containing protein</fullName>
    </recommendedName>
</protein>
<keyword evidence="1" id="KW-0677">Repeat</keyword>